<sequence length="158" mass="18509">MKQGRHRSTVQHQNYSDMTKKFITTIRLKTCQGQSCNLVKSWALSRLELNGLLRSSLSIDVTRTLRPYRDPEVSSLDPEIFDWNPEATWELRDPEIFDWNPEAIGEPGGTVLCLPRKDYYRLRACWCGCYDPSVRLHFFPRLEKQGFDCSLYFTVLLQ</sequence>
<dbReference type="AlphaFoldDB" id="A0A8S9K352"/>
<evidence type="ECO:0000313" key="1">
    <source>
        <dbReference type="EMBL" id="KAF2589190.1"/>
    </source>
</evidence>
<gene>
    <name evidence="1" type="ORF">F2Q70_00038512</name>
</gene>
<organism evidence="1">
    <name type="scientific">Brassica cretica</name>
    <name type="common">Mustard</name>
    <dbReference type="NCBI Taxonomy" id="69181"/>
    <lineage>
        <taxon>Eukaryota</taxon>
        <taxon>Viridiplantae</taxon>
        <taxon>Streptophyta</taxon>
        <taxon>Embryophyta</taxon>
        <taxon>Tracheophyta</taxon>
        <taxon>Spermatophyta</taxon>
        <taxon>Magnoliopsida</taxon>
        <taxon>eudicotyledons</taxon>
        <taxon>Gunneridae</taxon>
        <taxon>Pentapetalae</taxon>
        <taxon>rosids</taxon>
        <taxon>malvids</taxon>
        <taxon>Brassicales</taxon>
        <taxon>Brassicaceae</taxon>
        <taxon>Brassiceae</taxon>
        <taxon>Brassica</taxon>
    </lineage>
</organism>
<accession>A0A8S9K352</accession>
<dbReference type="EMBL" id="QGKY02000190">
    <property type="protein sequence ID" value="KAF2589190.1"/>
    <property type="molecule type" value="Genomic_DNA"/>
</dbReference>
<reference evidence="1" key="1">
    <citation type="submission" date="2019-12" db="EMBL/GenBank/DDBJ databases">
        <title>Genome sequencing and annotation of Brassica cretica.</title>
        <authorList>
            <person name="Studholme D.J."/>
            <person name="Sarris P.F."/>
        </authorList>
    </citation>
    <scope>NUCLEOTIDE SEQUENCE</scope>
    <source>
        <strain evidence="1">PFS-102/07</strain>
        <tissue evidence="1">Leaf</tissue>
    </source>
</reference>
<proteinExistence type="predicted"/>
<comment type="caution">
    <text evidence="1">The sequence shown here is derived from an EMBL/GenBank/DDBJ whole genome shotgun (WGS) entry which is preliminary data.</text>
</comment>
<name>A0A8S9K352_BRACR</name>
<protein>
    <submittedName>
        <fullName evidence="1">Uncharacterized protein</fullName>
    </submittedName>
</protein>